<name>A0A7J3JSW8_9CREN</name>
<organism evidence="5">
    <name type="scientific">Ignisphaera aggregans</name>
    <dbReference type="NCBI Taxonomy" id="334771"/>
    <lineage>
        <taxon>Archaea</taxon>
        <taxon>Thermoproteota</taxon>
        <taxon>Thermoprotei</taxon>
        <taxon>Desulfurococcales</taxon>
        <taxon>Desulfurococcaceae</taxon>
        <taxon>Ignisphaera</taxon>
    </lineage>
</organism>
<dbReference type="GO" id="GO:0003690">
    <property type="term" value="F:double-stranded DNA binding"/>
    <property type="evidence" value="ECO:0007669"/>
    <property type="project" value="InterPro"/>
</dbReference>
<keyword evidence="3" id="KW-0963">Cytoplasm</keyword>
<evidence type="ECO:0000256" key="1">
    <source>
        <dbReference type="ARBA" id="ARBA00022454"/>
    </source>
</evidence>
<evidence type="ECO:0000256" key="3">
    <source>
        <dbReference type="ARBA" id="ARBA00022490"/>
    </source>
</evidence>
<dbReference type="InterPro" id="IPR020906">
    <property type="entry name" value="dsDNA-bd_Cren7"/>
</dbReference>
<dbReference type="EMBL" id="DTBZ01000130">
    <property type="protein sequence ID" value="HGQ18679.1"/>
    <property type="molecule type" value="Genomic_DNA"/>
</dbReference>
<reference evidence="5" key="1">
    <citation type="journal article" date="2020" name="mSystems">
        <title>Genome- and Community-Level Interaction Insights into Carbon Utilization and Element Cycling Functions of Hydrothermarchaeota in Hydrothermal Sediment.</title>
        <authorList>
            <person name="Zhou Z."/>
            <person name="Liu Y."/>
            <person name="Xu W."/>
            <person name="Pan J."/>
            <person name="Luo Z.H."/>
            <person name="Li M."/>
        </authorList>
    </citation>
    <scope>NUCLEOTIDE SEQUENCE [LARGE SCALE GENOMIC DNA]</scope>
    <source>
        <strain evidence="5">SpSt-657</strain>
    </source>
</reference>
<keyword evidence="4" id="KW-0238">DNA-binding</keyword>
<dbReference type="Pfam" id="PF11520">
    <property type="entry name" value="Cren7"/>
    <property type="match status" value="1"/>
</dbReference>
<proteinExistence type="predicted"/>
<gene>
    <name evidence="5" type="ORF">ENU30_06900</name>
</gene>
<evidence type="ECO:0000256" key="2">
    <source>
        <dbReference type="ARBA" id="ARBA00022481"/>
    </source>
</evidence>
<protein>
    <submittedName>
        <fullName evidence="5">Chorismate-binding protein</fullName>
    </submittedName>
</protein>
<sequence length="61" mass="7035">MVCKNTVNLKDPIQHTIVTQAPEKVYIIRNHLGKYIKIGLFMNSKTGQKFRALLPSDYKCQ</sequence>
<evidence type="ECO:0000256" key="4">
    <source>
        <dbReference type="ARBA" id="ARBA00023125"/>
    </source>
</evidence>
<dbReference type="InterPro" id="IPR038647">
    <property type="entry name" value="Cren7_sf"/>
</dbReference>
<dbReference type="GO" id="GO:0005737">
    <property type="term" value="C:cytoplasm"/>
    <property type="evidence" value="ECO:0007669"/>
    <property type="project" value="InterPro"/>
</dbReference>
<dbReference type="AlphaFoldDB" id="A0A7J3JSW8"/>
<accession>A0A7J3JSW8</accession>
<dbReference type="Gene3D" id="2.30.30.610">
    <property type="entry name" value="Chromatin protein Cren7"/>
    <property type="match status" value="1"/>
</dbReference>
<keyword evidence="2" id="KW-0488">Methylation</keyword>
<keyword evidence="1" id="KW-0158">Chromosome</keyword>
<comment type="caution">
    <text evidence="5">The sequence shown here is derived from an EMBL/GenBank/DDBJ whole genome shotgun (WGS) entry which is preliminary data.</text>
</comment>
<evidence type="ECO:0000313" key="5">
    <source>
        <dbReference type="EMBL" id="HGQ18679.1"/>
    </source>
</evidence>